<dbReference type="PROSITE" id="PS51186">
    <property type="entry name" value="GNAT"/>
    <property type="match status" value="1"/>
</dbReference>
<accession>A0A5M8PHU3</accession>
<evidence type="ECO:0000313" key="2">
    <source>
        <dbReference type="EMBL" id="KAA6408364.1"/>
    </source>
</evidence>
<dbReference type="Proteomes" id="UP000324767">
    <property type="component" value="Unassembled WGS sequence"/>
</dbReference>
<reference evidence="2 3" key="1">
    <citation type="submission" date="2019-09" db="EMBL/GenBank/DDBJ databases">
        <title>The hologenome of the rock-dwelling lichen Lasallia pustulata.</title>
        <authorList>
            <person name="Greshake Tzovaras B."/>
            <person name="Segers F."/>
            <person name="Bicker A."/>
            <person name="Dal Grande F."/>
            <person name="Otte J."/>
            <person name="Hankeln T."/>
            <person name="Schmitt I."/>
            <person name="Ebersberger I."/>
        </authorList>
    </citation>
    <scope>NUCLEOTIDE SEQUENCE [LARGE SCALE GENOMIC DNA]</scope>
    <source>
        <strain evidence="2">A1-1</strain>
    </source>
</reference>
<evidence type="ECO:0000313" key="3">
    <source>
        <dbReference type="Proteomes" id="UP000324767"/>
    </source>
</evidence>
<comment type="caution">
    <text evidence="2">The sequence shown here is derived from an EMBL/GenBank/DDBJ whole genome shotgun (WGS) entry which is preliminary data.</text>
</comment>
<dbReference type="SUPFAM" id="SSF55729">
    <property type="entry name" value="Acyl-CoA N-acyltransferases (Nat)"/>
    <property type="match status" value="1"/>
</dbReference>
<dbReference type="AlphaFoldDB" id="A0A5M8PHU3"/>
<feature type="domain" description="N-acetyltransferase" evidence="1">
    <location>
        <begin position="63"/>
        <end position="201"/>
    </location>
</feature>
<dbReference type="InterPro" id="IPR000182">
    <property type="entry name" value="GNAT_dom"/>
</dbReference>
<dbReference type="EMBL" id="VXIT01000014">
    <property type="protein sequence ID" value="KAA6408364.1"/>
    <property type="molecule type" value="Genomic_DNA"/>
</dbReference>
<dbReference type="PANTHER" id="PTHR42791:SF1">
    <property type="entry name" value="N-ACETYLTRANSFERASE DOMAIN-CONTAINING PROTEIN"/>
    <property type="match status" value="1"/>
</dbReference>
<sequence length="212" mass="23609">MPLLLAEATASDLSAVIKIETEIFASNPVFHYLFPKGVTAIRLASLKDDYQHMIAHDASAHQLKVSDSTTGNIVAVGRWHVYRLPRPESELERDKERVWSPDARSDEDCQEFSDLLTEARKRVMGGRPHLFPDYRGRGAASQILQWGFAQADELGLPAYLEASDEGAVLYERRGFEKVGTLVTALKRWGGEGSLVAPLMVRQPNRFAVKATT</sequence>
<dbReference type="InterPro" id="IPR016181">
    <property type="entry name" value="Acyl_CoA_acyltransferase"/>
</dbReference>
<dbReference type="InterPro" id="IPR052523">
    <property type="entry name" value="Trichothecene_AcTrans"/>
</dbReference>
<dbReference type="PANTHER" id="PTHR42791">
    <property type="entry name" value="GNAT FAMILY ACETYLTRANSFERASE"/>
    <property type="match status" value="1"/>
</dbReference>
<dbReference type="OrthoDB" id="2832510at2759"/>
<evidence type="ECO:0000259" key="1">
    <source>
        <dbReference type="PROSITE" id="PS51186"/>
    </source>
</evidence>
<protein>
    <recommendedName>
        <fullName evidence="1">N-acetyltransferase domain-containing protein</fullName>
    </recommendedName>
</protein>
<proteinExistence type="predicted"/>
<dbReference type="Gene3D" id="3.40.630.30">
    <property type="match status" value="1"/>
</dbReference>
<name>A0A5M8PHU3_9LECA</name>
<dbReference type="GO" id="GO:0016747">
    <property type="term" value="F:acyltransferase activity, transferring groups other than amino-acyl groups"/>
    <property type="evidence" value="ECO:0007669"/>
    <property type="project" value="InterPro"/>
</dbReference>
<gene>
    <name evidence="2" type="ORF">FRX48_08106</name>
</gene>
<organism evidence="2 3">
    <name type="scientific">Lasallia pustulata</name>
    <dbReference type="NCBI Taxonomy" id="136370"/>
    <lineage>
        <taxon>Eukaryota</taxon>
        <taxon>Fungi</taxon>
        <taxon>Dikarya</taxon>
        <taxon>Ascomycota</taxon>
        <taxon>Pezizomycotina</taxon>
        <taxon>Lecanoromycetes</taxon>
        <taxon>OSLEUM clade</taxon>
        <taxon>Umbilicariomycetidae</taxon>
        <taxon>Umbilicariales</taxon>
        <taxon>Umbilicariaceae</taxon>
        <taxon>Lasallia</taxon>
    </lineage>
</organism>